<evidence type="ECO:0000256" key="2">
    <source>
        <dbReference type="ARBA" id="ARBA00023157"/>
    </source>
</evidence>
<dbReference type="InterPro" id="IPR018056">
    <property type="entry name" value="Kringle_CS"/>
</dbReference>
<feature type="domain" description="Kringle" evidence="4">
    <location>
        <begin position="181"/>
        <end position="257"/>
    </location>
</feature>
<dbReference type="SUPFAM" id="SSF57440">
    <property type="entry name" value="Kringle-like"/>
    <property type="match status" value="5"/>
</dbReference>
<keyword evidence="6" id="KW-1185">Reference proteome</keyword>
<dbReference type="PANTHER" id="PTHR24261:SF7">
    <property type="entry name" value="KRINGLE DOMAIN-CONTAINING PROTEIN"/>
    <property type="match status" value="1"/>
</dbReference>
<reference evidence="5" key="1">
    <citation type="submission" date="2020-11" db="EMBL/GenBank/DDBJ databases">
        <authorList>
            <person name="Tran Van P."/>
        </authorList>
    </citation>
    <scope>NUCLEOTIDE SEQUENCE</scope>
</reference>
<proteinExistence type="predicted"/>
<feature type="disulfide bond" evidence="3">
    <location>
        <begin position="140"/>
        <end position="163"/>
    </location>
</feature>
<feature type="domain" description="Kringle" evidence="4">
    <location>
        <begin position="279"/>
        <end position="361"/>
    </location>
</feature>
<keyword evidence="2 3" id="KW-1015">Disulfide bond</keyword>
<organism evidence="5">
    <name type="scientific">Darwinula stevensoni</name>
    <dbReference type="NCBI Taxonomy" id="69355"/>
    <lineage>
        <taxon>Eukaryota</taxon>
        <taxon>Metazoa</taxon>
        <taxon>Ecdysozoa</taxon>
        <taxon>Arthropoda</taxon>
        <taxon>Crustacea</taxon>
        <taxon>Oligostraca</taxon>
        <taxon>Ostracoda</taxon>
        <taxon>Podocopa</taxon>
        <taxon>Podocopida</taxon>
        <taxon>Darwinulocopina</taxon>
        <taxon>Darwinuloidea</taxon>
        <taxon>Darwinulidae</taxon>
        <taxon>Darwinula</taxon>
    </lineage>
</organism>
<dbReference type="PANTHER" id="PTHR24261">
    <property type="entry name" value="PLASMINOGEN-RELATED"/>
    <property type="match status" value="1"/>
</dbReference>
<dbReference type="Gene3D" id="2.40.20.10">
    <property type="entry name" value="Plasminogen Kringle 4"/>
    <property type="match status" value="5"/>
</dbReference>
<dbReference type="InterPro" id="IPR013806">
    <property type="entry name" value="Kringle-like"/>
</dbReference>
<dbReference type="InterPro" id="IPR050759">
    <property type="entry name" value="Serine_protease_kringle"/>
</dbReference>
<feature type="domain" description="Kringle" evidence="4">
    <location>
        <begin position="374"/>
        <end position="453"/>
    </location>
</feature>
<dbReference type="Proteomes" id="UP000677054">
    <property type="component" value="Unassembled WGS sequence"/>
</dbReference>
<evidence type="ECO:0000313" key="6">
    <source>
        <dbReference type="Proteomes" id="UP000677054"/>
    </source>
</evidence>
<dbReference type="InterPro" id="IPR000001">
    <property type="entry name" value="Kringle"/>
</dbReference>
<feature type="domain" description="Kringle" evidence="4">
    <location>
        <begin position="480"/>
        <end position="562"/>
    </location>
</feature>
<sequence length="562" mass="64615">MNRLCLREHPTIPNATVSFEGWTGKYPAPQGGKVRFRCENPKGFSDGSRLQTATCGSESPDSWCTSFKGGPIQCEKLQHTYPECRLTEKGREYVGRENKTESGKECLAWFFQPYGVPNDFLGIYKDRFTNMDTWSHGNYCRNPSGRARPWCFVSDPSVQWEYCDIPMCTITDPPECKMTQQGGEYIGRQNVTHSGFPCLPWKLAEDENKDIGPSIPDSEEIDENYNFCRNSGRAIAPWCWIGDENGPKFEYCDIIFCDFRQFRPGTKENVYPECRLSQKGKEYVGTQNVTRTGKSCLFWDTQPYGTPWDFNFVKSYTQQFLNMESSLHKNYCRNPGMHRKKPWCFVSDPRIQWEYCNIPFCHDPNPPECKLTEKGGEYMGRKNVTISGSPCQHWLALLPRFFDRVFELFSAFSDEVDGSHNFCRSPTYSFQGPWCSTSSVDGPTWEYCDVPFCPKSDGEQCSIRVSGECITPKECKVDKKGLTYMGTNNVTISGYPCQPWSSRFPNNQNDMWFYDDMGSSFPDDLFPSHNFCRNPTEYPDGPWCWNGAGTNPRFDICYIPIC</sequence>
<name>A0A7R9ABR8_9CRUS</name>
<dbReference type="SMART" id="SM00130">
    <property type="entry name" value="KR"/>
    <property type="match status" value="5"/>
</dbReference>
<gene>
    <name evidence="5" type="ORF">DSTB1V02_LOCUS10829</name>
</gene>
<dbReference type="EMBL" id="CAJPEV010003249">
    <property type="protein sequence ID" value="CAG0899320.1"/>
    <property type="molecule type" value="Genomic_DNA"/>
</dbReference>
<evidence type="ECO:0000313" key="5">
    <source>
        <dbReference type="EMBL" id="CAD7251062.1"/>
    </source>
</evidence>
<dbReference type="PROSITE" id="PS50070">
    <property type="entry name" value="KRINGLE_2"/>
    <property type="match status" value="5"/>
</dbReference>
<dbReference type="Pfam" id="PF00051">
    <property type="entry name" value="Kringle"/>
    <property type="match status" value="5"/>
</dbReference>
<dbReference type="EMBL" id="LR902766">
    <property type="protein sequence ID" value="CAD7251062.1"/>
    <property type="molecule type" value="Genomic_DNA"/>
</dbReference>
<dbReference type="PRINTS" id="PR00018">
    <property type="entry name" value="KRINGLE"/>
</dbReference>
<dbReference type="OrthoDB" id="1915767at2759"/>
<accession>A0A7R9ABR8</accession>
<evidence type="ECO:0000256" key="3">
    <source>
        <dbReference type="PROSITE-ProRule" id="PRU00121"/>
    </source>
</evidence>
<dbReference type="AlphaFoldDB" id="A0A7R9ABR8"/>
<keyword evidence="1 3" id="KW-0420">Kringle</keyword>
<protein>
    <recommendedName>
        <fullName evidence="4">Kringle domain-containing protein</fullName>
    </recommendedName>
</protein>
<evidence type="ECO:0000259" key="4">
    <source>
        <dbReference type="PROSITE" id="PS50070"/>
    </source>
</evidence>
<comment type="caution">
    <text evidence="3">Lacks conserved residue(s) required for the propagation of feature annotation.</text>
</comment>
<evidence type="ECO:0000256" key="1">
    <source>
        <dbReference type="ARBA" id="ARBA00022572"/>
    </source>
</evidence>
<dbReference type="InterPro" id="IPR038178">
    <property type="entry name" value="Kringle_sf"/>
</dbReference>
<dbReference type="PROSITE" id="PS00021">
    <property type="entry name" value="KRINGLE_1"/>
    <property type="match status" value="5"/>
</dbReference>
<feature type="domain" description="Kringle" evidence="4">
    <location>
        <begin position="89"/>
        <end position="168"/>
    </location>
</feature>
<dbReference type="CDD" id="cd00108">
    <property type="entry name" value="KR"/>
    <property type="match status" value="1"/>
</dbReference>